<name>A0ABP6KC69_9ACTN</name>
<dbReference type="RefSeq" id="WP_344892015.1">
    <property type="nucleotide sequence ID" value="NZ_BAAAWD010000006.1"/>
</dbReference>
<reference evidence="3" key="1">
    <citation type="journal article" date="2019" name="Int. J. Syst. Evol. Microbiol.">
        <title>The Global Catalogue of Microorganisms (GCM) 10K type strain sequencing project: providing services to taxonomists for standard genome sequencing and annotation.</title>
        <authorList>
            <consortium name="The Broad Institute Genomics Platform"/>
            <consortium name="The Broad Institute Genome Sequencing Center for Infectious Disease"/>
            <person name="Wu L."/>
            <person name="Ma J."/>
        </authorList>
    </citation>
    <scope>NUCLEOTIDE SEQUENCE [LARGE SCALE GENOMIC DNA]</scope>
    <source>
        <strain evidence="3">JCM 3106</strain>
    </source>
</reference>
<sequence length="330" mass="34640">MSRNLILTLCLGAAVAVGSAPAALADQRHDLDTAASWHRPADLVVPGDDFHPESVAATREGTVFAASIVTGEIVRFPAGSTTAQTFVPADVNLGTAGVLADDDRGVLWACAIDLSFQTPTLLQAFDLSSGALKAAYTLPDGGVCADITLARNAVYITDTTNPTATPQPPGRILKLTTPSPRKATGGTLSVWSKDPALTNGAGLQINGIAFDGARSFYTTNYNSGELIKVGVAADGSALPAEVIDLGRRFVTPDGIRMLDRNRLLVTENPGPLNVVDVRARTVKAVNATLDQPSSVVKARHGIYVAEGQIPRLQTGQQPNLPFTLRWLPTP</sequence>
<evidence type="ECO:0000313" key="2">
    <source>
        <dbReference type="EMBL" id="GAA3000396.1"/>
    </source>
</evidence>
<keyword evidence="1" id="KW-0732">Signal</keyword>
<dbReference type="Gene3D" id="2.120.10.30">
    <property type="entry name" value="TolB, C-terminal domain"/>
    <property type="match status" value="1"/>
</dbReference>
<dbReference type="SUPFAM" id="SSF63829">
    <property type="entry name" value="Calcium-dependent phosphotriesterase"/>
    <property type="match status" value="1"/>
</dbReference>
<evidence type="ECO:0008006" key="4">
    <source>
        <dbReference type="Google" id="ProtNLM"/>
    </source>
</evidence>
<evidence type="ECO:0000313" key="3">
    <source>
        <dbReference type="Proteomes" id="UP001499930"/>
    </source>
</evidence>
<comment type="caution">
    <text evidence="2">The sequence shown here is derived from an EMBL/GenBank/DDBJ whole genome shotgun (WGS) entry which is preliminary data.</text>
</comment>
<organism evidence="2 3">
    <name type="scientific">Streptosporangium longisporum</name>
    <dbReference type="NCBI Taxonomy" id="46187"/>
    <lineage>
        <taxon>Bacteria</taxon>
        <taxon>Bacillati</taxon>
        <taxon>Actinomycetota</taxon>
        <taxon>Actinomycetes</taxon>
        <taxon>Streptosporangiales</taxon>
        <taxon>Streptosporangiaceae</taxon>
        <taxon>Streptosporangium</taxon>
    </lineage>
</organism>
<gene>
    <name evidence="2" type="ORF">GCM10017559_21650</name>
</gene>
<accession>A0ABP6KC69</accession>
<dbReference type="InterPro" id="IPR011042">
    <property type="entry name" value="6-blade_b-propeller_TolB-like"/>
</dbReference>
<dbReference type="Proteomes" id="UP001499930">
    <property type="component" value="Unassembled WGS sequence"/>
</dbReference>
<feature type="chain" id="PRO_5046534033" description="Superoxide dismutase" evidence="1">
    <location>
        <begin position="23"/>
        <end position="330"/>
    </location>
</feature>
<keyword evidence="3" id="KW-1185">Reference proteome</keyword>
<evidence type="ECO:0000256" key="1">
    <source>
        <dbReference type="SAM" id="SignalP"/>
    </source>
</evidence>
<dbReference type="EMBL" id="BAAAWD010000006">
    <property type="protein sequence ID" value="GAA3000396.1"/>
    <property type="molecule type" value="Genomic_DNA"/>
</dbReference>
<feature type="signal peptide" evidence="1">
    <location>
        <begin position="1"/>
        <end position="22"/>
    </location>
</feature>
<protein>
    <recommendedName>
        <fullName evidence="4">Superoxide dismutase</fullName>
    </recommendedName>
</protein>
<proteinExistence type="predicted"/>